<dbReference type="EMBL" id="DRKP01000059">
    <property type="protein sequence ID" value="HEB95826.1"/>
    <property type="molecule type" value="Genomic_DNA"/>
</dbReference>
<keyword evidence="1" id="KW-0812">Transmembrane</keyword>
<dbReference type="GO" id="GO:0005886">
    <property type="term" value="C:plasma membrane"/>
    <property type="evidence" value="ECO:0007669"/>
    <property type="project" value="TreeGrafter"/>
</dbReference>
<keyword evidence="1" id="KW-1133">Transmembrane helix</keyword>
<dbReference type="PIRSF" id="PIRSF005610">
    <property type="entry name" value="SirB"/>
    <property type="match status" value="1"/>
</dbReference>
<dbReference type="InterPro" id="IPR007360">
    <property type="entry name" value="SirB"/>
</dbReference>
<dbReference type="Proteomes" id="UP000886251">
    <property type="component" value="Unassembled WGS sequence"/>
</dbReference>
<sequence>MSYYWIKQLHVATVVFTISFFVIRLHWMLHSPRRLQRRWVRSLSMWNDILLLTAGILMVLLSGQSPFTTPWLGTKLGLLLLYIVLGSLALKYGRSRRQRTLFGVLALCTVFYIVAVALTRHPLPWSVL</sequence>
<feature type="transmembrane region" description="Helical" evidence="1">
    <location>
        <begin position="45"/>
        <end position="64"/>
    </location>
</feature>
<dbReference type="PANTHER" id="PTHR39594:SF1">
    <property type="entry name" value="PROTEIN YCHQ"/>
    <property type="match status" value="1"/>
</dbReference>
<gene>
    <name evidence="2" type="ORF">ENI96_05285</name>
</gene>
<protein>
    <submittedName>
        <fullName evidence="2">Regulator SirB</fullName>
    </submittedName>
</protein>
<proteinExistence type="predicted"/>
<dbReference type="AlphaFoldDB" id="A0A831W6X3"/>
<accession>A0A831W6X3</accession>
<evidence type="ECO:0000256" key="1">
    <source>
        <dbReference type="SAM" id="Phobius"/>
    </source>
</evidence>
<evidence type="ECO:0000313" key="2">
    <source>
        <dbReference type="EMBL" id="HEB95826.1"/>
    </source>
</evidence>
<dbReference type="Pfam" id="PF04247">
    <property type="entry name" value="SirB"/>
    <property type="match status" value="1"/>
</dbReference>
<feature type="transmembrane region" description="Helical" evidence="1">
    <location>
        <begin position="100"/>
        <end position="118"/>
    </location>
</feature>
<keyword evidence="1" id="KW-0472">Membrane</keyword>
<comment type="caution">
    <text evidence="2">The sequence shown here is derived from an EMBL/GenBank/DDBJ whole genome shotgun (WGS) entry which is preliminary data.</text>
</comment>
<feature type="transmembrane region" description="Helical" evidence="1">
    <location>
        <begin position="6"/>
        <end position="25"/>
    </location>
</feature>
<name>A0A831W6X3_9GAMM</name>
<reference evidence="2" key="1">
    <citation type="journal article" date="2020" name="mSystems">
        <title>Genome- and Community-Level Interaction Insights into Carbon Utilization and Element Cycling Functions of Hydrothermarchaeota in Hydrothermal Sediment.</title>
        <authorList>
            <person name="Zhou Z."/>
            <person name="Liu Y."/>
            <person name="Xu W."/>
            <person name="Pan J."/>
            <person name="Luo Z.H."/>
            <person name="Li M."/>
        </authorList>
    </citation>
    <scope>NUCLEOTIDE SEQUENCE [LARGE SCALE GENOMIC DNA]</scope>
    <source>
        <strain evidence="2">HyVt-443</strain>
    </source>
</reference>
<organism evidence="2">
    <name type="scientific">Sedimenticola thiotaurini</name>
    <dbReference type="NCBI Taxonomy" id="1543721"/>
    <lineage>
        <taxon>Bacteria</taxon>
        <taxon>Pseudomonadati</taxon>
        <taxon>Pseudomonadota</taxon>
        <taxon>Gammaproteobacteria</taxon>
        <taxon>Chromatiales</taxon>
        <taxon>Sedimenticolaceae</taxon>
        <taxon>Sedimenticola</taxon>
    </lineage>
</organism>
<feature type="transmembrane region" description="Helical" evidence="1">
    <location>
        <begin position="76"/>
        <end position="93"/>
    </location>
</feature>
<dbReference type="PANTHER" id="PTHR39594">
    <property type="entry name" value="PROTEIN YCHQ"/>
    <property type="match status" value="1"/>
</dbReference>